<dbReference type="InterPro" id="IPR017853">
    <property type="entry name" value="GH"/>
</dbReference>
<organism evidence="1">
    <name type="scientific">Aureoumbra lagunensis</name>
    <dbReference type="NCBI Taxonomy" id="44058"/>
    <lineage>
        <taxon>Eukaryota</taxon>
        <taxon>Sar</taxon>
        <taxon>Stramenopiles</taxon>
        <taxon>Ochrophyta</taxon>
        <taxon>Pelagophyceae</taxon>
        <taxon>Pelagomonadales</taxon>
        <taxon>Aureoumbra</taxon>
    </lineage>
</organism>
<dbReference type="EMBL" id="HBIJ01009064">
    <property type="protein sequence ID" value="CAE0365632.1"/>
    <property type="molecule type" value="Transcribed_RNA"/>
</dbReference>
<accession>A0A7S3JX26</accession>
<dbReference type="AlphaFoldDB" id="A0A7S3JX26"/>
<sequence length="368" mass="42337">MRFHLMIIIKMLYSSQETEQCQPIRRTLPSSRLIIAYATDRSLREDKIVRACCEHGVNIIIWAFTHFEFDDFSNEKKINPTFDLKNAERTIKRIRKEKDTQVIHLTSIGGWNGPHPSTRIDGVSWFKIWEKWNNNIFDGIDWDLEGHDDPSVPTTILDDSILNLMHDFTLAAQANGYIVGAAPAQSYLDPSSSVYSPKLNNQPLSAWDFSFPYAGRNAYAPLIAHLHFDFVTVQLYEGYSRACFALTRLGINPVKYLTDLTLALHKGYFLHNQPENYPRFNNDQSRKTNFVQIPPSRLVLGFANSWADGTKFVRFHPNEISQAFNDLAHLGNEPRGVAFWVLDEEGEHDHHRFFAKDLTTAFSNIKNE</sequence>
<proteinExistence type="predicted"/>
<evidence type="ECO:0008006" key="2">
    <source>
        <dbReference type="Google" id="ProtNLM"/>
    </source>
</evidence>
<name>A0A7S3JX26_9STRA</name>
<dbReference type="SUPFAM" id="SSF51445">
    <property type="entry name" value="(Trans)glycosidases"/>
    <property type="match status" value="1"/>
</dbReference>
<gene>
    <name evidence="1" type="ORF">ALAG00032_LOCUS6376</name>
</gene>
<dbReference type="Gene3D" id="3.20.20.80">
    <property type="entry name" value="Glycosidases"/>
    <property type="match status" value="1"/>
</dbReference>
<evidence type="ECO:0000313" key="1">
    <source>
        <dbReference type="EMBL" id="CAE0365632.1"/>
    </source>
</evidence>
<reference evidence="1" key="1">
    <citation type="submission" date="2021-01" db="EMBL/GenBank/DDBJ databases">
        <authorList>
            <person name="Corre E."/>
            <person name="Pelletier E."/>
            <person name="Niang G."/>
            <person name="Scheremetjew M."/>
            <person name="Finn R."/>
            <person name="Kale V."/>
            <person name="Holt S."/>
            <person name="Cochrane G."/>
            <person name="Meng A."/>
            <person name="Brown T."/>
            <person name="Cohen L."/>
        </authorList>
    </citation>
    <scope>NUCLEOTIDE SEQUENCE</scope>
    <source>
        <strain evidence="1">CCMP1510</strain>
    </source>
</reference>
<protein>
    <recommendedName>
        <fullName evidence="2">GH18 domain-containing protein</fullName>
    </recommendedName>
</protein>